<evidence type="ECO:0000313" key="2">
    <source>
        <dbReference type="Proteomes" id="UP000449710"/>
    </source>
</evidence>
<dbReference type="Gene3D" id="1.20.58.1000">
    <property type="entry name" value="Metal-sensitive repressor, helix protomer"/>
    <property type="match status" value="1"/>
</dbReference>
<keyword evidence="2" id="KW-1185">Reference proteome</keyword>
<dbReference type="AlphaFoldDB" id="A0AA44BCZ8"/>
<proteinExistence type="predicted"/>
<gene>
    <name evidence="1" type="ORF">ISALK_02775</name>
</gene>
<dbReference type="GO" id="GO:0046872">
    <property type="term" value="F:metal ion binding"/>
    <property type="evidence" value="ECO:0007669"/>
    <property type="project" value="InterPro"/>
</dbReference>
<dbReference type="EMBL" id="SUMG01000002">
    <property type="protein sequence ID" value="NBG87418.1"/>
    <property type="molecule type" value="Genomic_DNA"/>
</dbReference>
<dbReference type="InterPro" id="IPR038390">
    <property type="entry name" value="Metal_Tscrpt_repr_sf"/>
</dbReference>
<evidence type="ECO:0000313" key="1">
    <source>
        <dbReference type="EMBL" id="NBG87418.1"/>
    </source>
</evidence>
<protein>
    <submittedName>
        <fullName evidence="1">Metal-sensitive transcriptional regulator</fullName>
    </submittedName>
</protein>
<dbReference type="Pfam" id="PF02583">
    <property type="entry name" value="Trns_repr_metal"/>
    <property type="match status" value="1"/>
</dbReference>
<dbReference type="GO" id="GO:0003677">
    <property type="term" value="F:DNA binding"/>
    <property type="evidence" value="ECO:0007669"/>
    <property type="project" value="InterPro"/>
</dbReference>
<organism evidence="1 2">
    <name type="scientific">Isachenkonia alkalipeptolytica</name>
    <dbReference type="NCBI Taxonomy" id="2565777"/>
    <lineage>
        <taxon>Bacteria</taxon>
        <taxon>Bacillati</taxon>
        <taxon>Bacillota</taxon>
        <taxon>Clostridia</taxon>
        <taxon>Eubacteriales</taxon>
        <taxon>Clostridiaceae</taxon>
        <taxon>Isachenkonia</taxon>
    </lineage>
</organism>
<dbReference type="Proteomes" id="UP000449710">
    <property type="component" value="Unassembled WGS sequence"/>
</dbReference>
<accession>A0AA44BCZ8</accession>
<dbReference type="PANTHER" id="PTHR33677">
    <property type="entry name" value="TRANSCRIPTIONAL REPRESSOR FRMR-RELATED"/>
    <property type="match status" value="1"/>
</dbReference>
<dbReference type="InterPro" id="IPR003735">
    <property type="entry name" value="Metal_Tscrpt_repr"/>
</dbReference>
<comment type="caution">
    <text evidence="1">The sequence shown here is derived from an EMBL/GenBank/DDBJ whole genome shotgun (WGS) entry which is preliminary data.</text>
</comment>
<dbReference type="CDD" id="cd10148">
    <property type="entry name" value="CsoR-like_DUF156"/>
    <property type="match status" value="1"/>
</dbReference>
<reference evidence="1 2" key="1">
    <citation type="submission" date="2019-04" db="EMBL/GenBank/DDBJ databases">
        <title>Isachenkonia alkalipeptolytica gen. nov. sp. nov. a new anaerobic, alkiliphilic organothrophic bacterium capable to reduce synthesized ferrihydrite isolated from a soda lake.</title>
        <authorList>
            <person name="Toshchakov S.V."/>
            <person name="Zavarzina D.G."/>
            <person name="Zhilina T.N."/>
            <person name="Kostrikina N.A."/>
            <person name="Kublanov I.V."/>
        </authorList>
    </citation>
    <scope>NUCLEOTIDE SEQUENCE [LARGE SCALE GENOMIC DNA]</scope>
    <source>
        <strain evidence="1 2">Z-1701</strain>
    </source>
</reference>
<name>A0AA44BCZ8_9CLOT</name>
<sequence length="86" mass="9944">MSEQETKRAVINRLRTIKGHIQGIEKMVEEDKNCKDILLQVAAVKSSLQKTGIVIMENHTKSCLMDEELDREELEKTIKIIVDFMK</sequence>
<dbReference type="GO" id="GO:0045892">
    <property type="term" value="P:negative regulation of DNA-templated transcription"/>
    <property type="evidence" value="ECO:0007669"/>
    <property type="project" value="UniProtKB-ARBA"/>
</dbReference>